<dbReference type="InterPro" id="IPR036271">
    <property type="entry name" value="Tet_transcr_reg_TetR-rel_C_sf"/>
</dbReference>
<dbReference type="SUPFAM" id="SSF46689">
    <property type="entry name" value="Homeodomain-like"/>
    <property type="match status" value="1"/>
</dbReference>
<dbReference type="PROSITE" id="PS50977">
    <property type="entry name" value="HTH_TETR_2"/>
    <property type="match status" value="1"/>
</dbReference>
<keyword evidence="7" id="KW-1185">Reference proteome</keyword>
<accession>A0A1X0AV91</accession>
<dbReference type="GO" id="GO:0000976">
    <property type="term" value="F:transcription cis-regulatory region binding"/>
    <property type="evidence" value="ECO:0007669"/>
    <property type="project" value="TreeGrafter"/>
</dbReference>
<keyword evidence="2 4" id="KW-0238">DNA-binding</keyword>
<dbReference type="STRING" id="1927124.BST13_18475"/>
<evidence type="ECO:0000256" key="1">
    <source>
        <dbReference type="ARBA" id="ARBA00023015"/>
    </source>
</evidence>
<proteinExistence type="predicted"/>
<organism evidence="6 7">
    <name type="scientific">Mycobacterium aquaticum</name>
    <dbReference type="NCBI Taxonomy" id="1927124"/>
    <lineage>
        <taxon>Bacteria</taxon>
        <taxon>Bacillati</taxon>
        <taxon>Actinomycetota</taxon>
        <taxon>Actinomycetes</taxon>
        <taxon>Mycobacteriales</taxon>
        <taxon>Mycobacteriaceae</taxon>
        <taxon>Mycobacterium</taxon>
    </lineage>
</organism>
<evidence type="ECO:0000256" key="4">
    <source>
        <dbReference type="PROSITE-ProRule" id="PRU00335"/>
    </source>
</evidence>
<dbReference type="Proteomes" id="UP000192448">
    <property type="component" value="Unassembled WGS sequence"/>
</dbReference>
<dbReference type="PANTHER" id="PTHR30055">
    <property type="entry name" value="HTH-TYPE TRANSCRIPTIONAL REGULATOR RUTR"/>
    <property type="match status" value="1"/>
</dbReference>
<dbReference type="GO" id="GO:0003700">
    <property type="term" value="F:DNA-binding transcription factor activity"/>
    <property type="evidence" value="ECO:0007669"/>
    <property type="project" value="TreeGrafter"/>
</dbReference>
<keyword evidence="1" id="KW-0805">Transcription regulation</keyword>
<comment type="caution">
    <text evidence="6">The sequence shown here is derived from an EMBL/GenBank/DDBJ whole genome shotgun (WGS) entry which is preliminary data.</text>
</comment>
<dbReference type="AlphaFoldDB" id="A0A1X0AV91"/>
<evidence type="ECO:0000259" key="5">
    <source>
        <dbReference type="PROSITE" id="PS50977"/>
    </source>
</evidence>
<name>A0A1X0AV91_9MYCO</name>
<feature type="domain" description="HTH tetR-type" evidence="5">
    <location>
        <begin position="11"/>
        <end position="71"/>
    </location>
</feature>
<sequence length="198" mass="21783">MTAARGRPRDPAVDTAILAAALDLFIEQGISAMSMEQIAKRAGVGKPTLYRRWSTKEALVADAIETLVTADVTWPTRDEIAATPTHQLVKRNIAAAARTAADPRFRALVAQIYGSAVTHPLLMQTYWTHYIQPRRELAVAMLRRAQADGRIAPDADLDVLVDMLAGGVTYRVLQPDPPTARQMKHYLEAAYRQVGLLP</sequence>
<dbReference type="InterPro" id="IPR050109">
    <property type="entry name" value="HTH-type_TetR-like_transc_reg"/>
</dbReference>
<dbReference type="Gene3D" id="1.10.10.60">
    <property type="entry name" value="Homeodomain-like"/>
    <property type="match status" value="1"/>
</dbReference>
<dbReference type="Pfam" id="PF00440">
    <property type="entry name" value="TetR_N"/>
    <property type="match status" value="1"/>
</dbReference>
<dbReference type="PANTHER" id="PTHR30055:SF148">
    <property type="entry name" value="TETR-FAMILY TRANSCRIPTIONAL REGULATOR"/>
    <property type="match status" value="1"/>
</dbReference>
<evidence type="ECO:0000313" key="7">
    <source>
        <dbReference type="Proteomes" id="UP000192448"/>
    </source>
</evidence>
<dbReference type="SUPFAM" id="SSF48498">
    <property type="entry name" value="Tetracyclin repressor-like, C-terminal domain"/>
    <property type="match status" value="1"/>
</dbReference>
<reference evidence="6 7" key="1">
    <citation type="submission" date="2017-02" db="EMBL/GenBank/DDBJ databases">
        <title>The new phylogeny of genus Mycobacterium.</title>
        <authorList>
            <person name="Tortoli E."/>
            <person name="Trovato A."/>
            <person name="Cirillo D.M."/>
        </authorList>
    </citation>
    <scope>NUCLEOTIDE SEQUENCE [LARGE SCALE GENOMIC DNA]</scope>
    <source>
        <strain evidence="6 7">RW6</strain>
    </source>
</reference>
<protein>
    <submittedName>
        <fullName evidence="6">TetR family transcriptional regulator</fullName>
    </submittedName>
</protein>
<dbReference type="RefSeq" id="WP_083165475.1">
    <property type="nucleotide sequence ID" value="NZ_MVHF01000018.1"/>
</dbReference>
<gene>
    <name evidence="6" type="ORF">BST13_18475</name>
</gene>
<dbReference type="Pfam" id="PF16859">
    <property type="entry name" value="TetR_C_11"/>
    <property type="match status" value="1"/>
</dbReference>
<keyword evidence="3" id="KW-0804">Transcription</keyword>
<dbReference type="PROSITE" id="PS01081">
    <property type="entry name" value="HTH_TETR_1"/>
    <property type="match status" value="1"/>
</dbReference>
<dbReference type="InterPro" id="IPR011075">
    <property type="entry name" value="TetR_C"/>
</dbReference>
<feature type="DNA-binding region" description="H-T-H motif" evidence="4">
    <location>
        <begin position="34"/>
        <end position="53"/>
    </location>
</feature>
<dbReference type="InterPro" id="IPR001647">
    <property type="entry name" value="HTH_TetR"/>
</dbReference>
<dbReference type="OrthoDB" id="9796019at2"/>
<evidence type="ECO:0000256" key="3">
    <source>
        <dbReference type="ARBA" id="ARBA00023163"/>
    </source>
</evidence>
<dbReference type="PRINTS" id="PR00455">
    <property type="entry name" value="HTHTETR"/>
</dbReference>
<dbReference type="InterPro" id="IPR009057">
    <property type="entry name" value="Homeodomain-like_sf"/>
</dbReference>
<dbReference type="InterPro" id="IPR023772">
    <property type="entry name" value="DNA-bd_HTH_TetR-type_CS"/>
</dbReference>
<evidence type="ECO:0000256" key="2">
    <source>
        <dbReference type="ARBA" id="ARBA00023125"/>
    </source>
</evidence>
<dbReference type="EMBL" id="MVHF01000018">
    <property type="protein sequence ID" value="ORA33953.1"/>
    <property type="molecule type" value="Genomic_DNA"/>
</dbReference>
<dbReference type="Gene3D" id="1.10.357.10">
    <property type="entry name" value="Tetracycline Repressor, domain 2"/>
    <property type="match status" value="1"/>
</dbReference>
<evidence type="ECO:0000313" key="6">
    <source>
        <dbReference type="EMBL" id="ORA33953.1"/>
    </source>
</evidence>